<evidence type="ECO:0000313" key="2">
    <source>
        <dbReference type="EMBL" id="GMK58509.1"/>
    </source>
</evidence>
<dbReference type="AlphaFoldDB" id="A0AAD3YE10"/>
<name>A0AAD3YE10_9TREE</name>
<evidence type="ECO:0000256" key="1">
    <source>
        <dbReference type="SAM" id="MobiDB-lite"/>
    </source>
</evidence>
<feature type="region of interest" description="Disordered" evidence="1">
    <location>
        <begin position="1"/>
        <end position="60"/>
    </location>
</feature>
<feature type="region of interest" description="Disordered" evidence="1">
    <location>
        <begin position="122"/>
        <end position="167"/>
    </location>
</feature>
<evidence type="ECO:0000313" key="3">
    <source>
        <dbReference type="Proteomes" id="UP001222932"/>
    </source>
</evidence>
<feature type="compositionally biased region" description="Basic and acidic residues" evidence="1">
    <location>
        <begin position="11"/>
        <end position="20"/>
    </location>
</feature>
<evidence type="ECO:0008006" key="4">
    <source>
        <dbReference type="Google" id="ProtNLM"/>
    </source>
</evidence>
<dbReference type="Proteomes" id="UP001222932">
    <property type="component" value="Unassembled WGS sequence"/>
</dbReference>
<reference evidence="2" key="1">
    <citation type="journal article" date="2023" name="BMC Genomics">
        <title>Chromosome-level genome assemblies of Cutaneotrichosporon spp. (Trichosporonales, Basidiomycota) reveal imbalanced evolution between nucleotide sequences and chromosome synteny.</title>
        <authorList>
            <person name="Kobayashi Y."/>
            <person name="Kayamori A."/>
            <person name="Aoki K."/>
            <person name="Shiwa Y."/>
            <person name="Matsutani M."/>
            <person name="Fujita N."/>
            <person name="Sugita T."/>
            <person name="Iwasaki W."/>
            <person name="Tanaka N."/>
            <person name="Takashima M."/>
        </authorList>
    </citation>
    <scope>NUCLEOTIDE SEQUENCE</scope>
    <source>
        <strain evidence="2">HIS016</strain>
    </source>
</reference>
<feature type="compositionally biased region" description="Polar residues" evidence="1">
    <location>
        <begin position="153"/>
        <end position="164"/>
    </location>
</feature>
<proteinExistence type="predicted"/>
<comment type="caution">
    <text evidence="2">The sequence shown here is derived from an EMBL/GenBank/DDBJ whole genome shotgun (WGS) entry which is preliminary data.</text>
</comment>
<gene>
    <name evidence="2" type="ORF">CspeluHIS016_0505410</name>
</gene>
<dbReference type="SUPFAM" id="SSF46689">
    <property type="entry name" value="Homeodomain-like"/>
    <property type="match status" value="1"/>
</dbReference>
<organism evidence="2 3">
    <name type="scientific">Cutaneotrichosporon spelunceum</name>
    <dbReference type="NCBI Taxonomy" id="1672016"/>
    <lineage>
        <taxon>Eukaryota</taxon>
        <taxon>Fungi</taxon>
        <taxon>Dikarya</taxon>
        <taxon>Basidiomycota</taxon>
        <taxon>Agaricomycotina</taxon>
        <taxon>Tremellomycetes</taxon>
        <taxon>Trichosporonales</taxon>
        <taxon>Trichosporonaceae</taxon>
        <taxon>Cutaneotrichosporon</taxon>
    </lineage>
</organism>
<dbReference type="InterPro" id="IPR009057">
    <property type="entry name" value="Homeodomain-like_sf"/>
</dbReference>
<dbReference type="EMBL" id="BTCM01000005">
    <property type="protein sequence ID" value="GMK58509.1"/>
    <property type="molecule type" value="Genomic_DNA"/>
</dbReference>
<keyword evidence="3" id="KW-1185">Reference proteome</keyword>
<protein>
    <recommendedName>
        <fullName evidence="4">Myb-like domain-containing protein</fullName>
    </recommendedName>
</protein>
<dbReference type="Gene3D" id="1.10.10.60">
    <property type="entry name" value="Homeodomain-like"/>
    <property type="match status" value="1"/>
</dbReference>
<sequence length="227" mass="24515">MSHTRSISPDRSPRARDQDTKPNLVRKASNKTPTSDDETKPHKHSRTKVASSATGPRARPWSADEYLALFEAVTKHGVGPKAFANVPGRTARQASSAWRDVVGPACRQALVAKAAKRGPPFQVPQACPRTRVGPASGVVASEDNKPDLKPKSKATSHASTSGSTVRRPWTGDEYVQLFDRVMAHGTGSKSFAAAVPGRSSNQAAMAWRDVVRPKCREMLLAKGKRSR</sequence>
<accession>A0AAD3YE10</accession>
<reference evidence="2" key="2">
    <citation type="submission" date="2023-06" db="EMBL/GenBank/DDBJ databases">
        <authorList>
            <person name="Kobayashi Y."/>
            <person name="Kayamori A."/>
            <person name="Aoki K."/>
            <person name="Shiwa Y."/>
            <person name="Fujita N."/>
            <person name="Sugita T."/>
            <person name="Iwasaki W."/>
            <person name="Tanaka N."/>
            <person name="Takashima M."/>
        </authorList>
    </citation>
    <scope>NUCLEOTIDE SEQUENCE</scope>
    <source>
        <strain evidence="2">HIS016</strain>
    </source>
</reference>